<sequence length="110" mass="12172">MNTRGLPQWEHSENRSNPKSANGFRDGSIPSGARYVTNFVASQQKEDGTMFTLEIRTTGDAFVGFTEQEVAKLLHEVARELPLKGASNNTRSIIDANGNRCGSWKLTNDE</sequence>
<name>A0A2L1IWY0_9CAUD</name>
<dbReference type="EMBL" id="MG757156">
    <property type="protein sequence ID" value="AVD99662.1"/>
    <property type="molecule type" value="Genomic_DNA"/>
</dbReference>
<proteinExistence type="predicted"/>
<reference evidence="3" key="1">
    <citation type="submission" date="2018-01" db="EMBL/GenBank/DDBJ databases">
        <authorList>
            <person name="Gaut B.S."/>
            <person name="Morton B.R."/>
            <person name="Clegg M.T."/>
            <person name="Duvall M.R."/>
        </authorList>
    </citation>
    <scope>NUCLEOTIDE SEQUENCE [LARGE SCALE GENOMIC DNA]</scope>
</reference>
<evidence type="ECO:0000256" key="1">
    <source>
        <dbReference type="SAM" id="MobiDB-lite"/>
    </source>
</evidence>
<gene>
    <name evidence="2" type="ORF">SEA_CUKE_44</name>
</gene>
<evidence type="ECO:0000313" key="2">
    <source>
        <dbReference type="EMBL" id="AVD99662.1"/>
    </source>
</evidence>
<accession>A0A2L1IWY0</accession>
<keyword evidence="3" id="KW-1185">Reference proteome</keyword>
<organism evidence="2 3">
    <name type="scientific">Mycobacterium phage Cuke</name>
    <dbReference type="NCBI Taxonomy" id="2079417"/>
    <lineage>
        <taxon>Viruses</taxon>
        <taxon>Duplodnaviria</taxon>
        <taxon>Heunggongvirae</taxon>
        <taxon>Uroviricota</taxon>
        <taxon>Caudoviricetes</taxon>
        <taxon>Cukevirus</taxon>
        <taxon>Cukevirus cuke</taxon>
    </lineage>
</organism>
<feature type="region of interest" description="Disordered" evidence="1">
    <location>
        <begin position="1"/>
        <end position="29"/>
    </location>
</feature>
<protein>
    <submittedName>
        <fullName evidence="2">Uncharacterized protein</fullName>
    </submittedName>
</protein>
<feature type="region of interest" description="Disordered" evidence="1">
    <location>
        <begin position="89"/>
        <end position="110"/>
    </location>
</feature>
<evidence type="ECO:0000313" key="3">
    <source>
        <dbReference type="Proteomes" id="UP000240246"/>
    </source>
</evidence>
<dbReference type="Proteomes" id="UP000240246">
    <property type="component" value="Segment"/>
</dbReference>